<gene>
    <name evidence="7" type="ORF">SAMEA3545359_00388</name>
</gene>
<dbReference type="InterPro" id="IPR001851">
    <property type="entry name" value="ABC_transp_permease"/>
</dbReference>
<dbReference type="Pfam" id="PF02653">
    <property type="entry name" value="BPD_transp_2"/>
    <property type="match status" value="1"/>
</dbReference>
<evidence type="ECO:0000313" key="7">
    <source>
        <dbReference type="EMBL" id="SCJ44685.1"/>
    </source>
</evidence>
<keyword evidence="3 6" id="KW-0812">Transmembrane</keyword>
<feature type="transmembrane region" description="Helical" evidence="6">
    <location>
        <begin position="61"/>
        <end position="81"/>
    </location>
</feature>
<dbReference type="GO" id="GO:0022857">
    <property type="term" value="F:transmembrane transporter activity"/>
    <property type="evidence" value="ECO:0007669"/>
    <property type="project" value="InterPro"/>
</dbReference>
<evidence type="ECO:0000256" key="2">
    <source>
        <dbReference type="ARBA" id="ARBA00022475"/>
    </source>
</evidence>
<dbReference type="CDD" id="cd06580">
    <property type="entry name" value="TM_PBP1_transp_TpRbsC_like"/>
    <property type="match status" value="1"/>
</dbReference>
<reference evidence="7" key="1">
    <citation type="submission" date="2015-09" db="EMBL/GenBank/DDBJ databases">
        <authorList>
            <consortium name="Pathogen Informatics"/>
        </authorList>
    </citation>
    <scope>NUCLEOTIDE SEQUENCE</scope>
    <source>
        <strain evidence="7">2789STDY5834896</strain>
    </source>
</reference>
<evidence type="ECO:0000256" key="3">
    <source>
        <dbReference type="ARBA" id="ARBA00022692"/>
    </source>
</evidence>
<dbReference type="PANTHER" id="PTHR47089:SF1">
    <property type="entry name" value="GUANOSINE ABC TRANSPORTER PERMEASE PROTEIN NUPP"/>
    <property type="match status" value="1"/>
</dbReference>
<feature type="transmembrane region" description="Helical" evidence="6">
    <location>
        <begin position="324"/>
        <end position="345"/>
    </location>
</feature>
<feature type="transmembrane region" description="Helical" evidence="6">
    <location>
        <begin position="197"/>
        <end position="215"/>
    </location>
</feature>
<name>A0A1C6GHQ3_9FIRM</name>
<evidence type="ECO:0000256" key="1">
    <source>
        <dbReference type="ARBA" id="ARBA00004651"/>
    </source>
</evidence>
<keyword evidence="4 6" id="KW-1133">Transmembrane helix</keyword>
<sequence length="369" mass="38543">MLGNAAQRVCKVLKSKKLQTSLLALVGAIVVSGLILALSGYSPFVAYGAMFSGAFGGAANIADTLGTATPLIFTGLAVAIAMKGGAVNIGAEGQLYMGAFAAALAGAYGKDLPMVLHIALCLLAAFIAGGLWAVLAGGLKIKLGVSEVIITIMLNYIATYLTDYLTTYHFKAEGMVVKTERVAESAMLPTLYPHSRLTVGFLIAILAAVILVWVLRRTVFGYELQAVGLNPFAAESGGVKKGRQFLLTMLISGGLAGLAGACEVLGVHGYFMKGFSPGYGFDGLAIAVLGQNNPLGVTLSAILYGALRSGATMMDRMTKIPQDFVGIMQALIIIFVATPGLVYFYRRKKKKTAAIHKGSETAPATTEEV</sequence>
<feature type="transmembrane region" description="Helical" evidence="6">
    <location>
        <begin position="115"/>
        <end position="136"/>
    </location>
</feature>
<dbReference type="EMBL" id="FMHG01000001">
    <property type="protein sequence ID" value="SCJ44685.1"/>
    <property type="molecule type" value="Genomic_DNA"/>
</dbReference>
<feature type="transmembrane region" description="Helical" evidence="6">
    <location>
        <begin position="21"/>
        <end position="41"/>
    </location>
</feature>
<evidence type="ECO:0000256" key="5">
    <source>
        <dbReference type="ARBA" id="ARBA00023136"/>
    </source>
</evidence>
<protein>
    <submittedName>
        <fullName evidence="7">ABC-type uncharacterized transport system, permease component</fullName>
    </submittedName>
</protein>
<keyword evidence="2" id="KW-1003">Cell membrane</keyword>
<dbReference type="PANTHER" id="PTHR47089">
    <property type="entry name" value="ABC TRANSPORTER, PERMEASE PROTEIN"/>
    <property type="match status" value="1"/>
</dbReference>
<dbReference type="AlphaFoldDB" id="A0A1C6GHQ3"/>
<proteinExistence type="predicted"/>
<feature type="transmembrane region" description="Helical" evidence="6">
    <location>
        <begin position="93"/>
        <end position="109"/>
    </location>
</feature>
<organism evidence="7">
    <name type="scientific">uncultured Anaerotruncus sp</name>
    <dbReference type="NCBI Taxonomy" id="905011"/>
    <lineage>
        <taxon>Bacteria</taxon>
        <taxon>Bacillati</taxon>
        <taxon>Bacillota</taxon>
        <taxon>Clostridia</taxon>
        <taxon>Eubacteriales</taxon>
        <taxon>Oscillospiraceae</taxon>
        <taxon>Anaerotruncus</taxon>
        <taxon>environmental samples</taxon>
    </lineage>
</organism>
<comment type="subcellular location">
    <subcellularLocation>
        <location evidence="1">Cell membrane</location>
        <topology evidence="1">Multi-pass membrane protein</topology>
    </subcellularLocation>
</comment>
<feature type="transmembrane region" description="Helical" evidence="6">
    <location>
        <begin position="143"/>
        <end position="161"/>
    </location>
</feature>
<feature type="transmembrane region" description="Helical" evidence="6">
    <location>
        <begin position="245"/>
        <end position="271"/>
    </location>
</feature>
<keyword evidence="5 6" id="KW-0472">Membrane</keyword>
<accession>A0A1C6GHQ3</accession>
<evidence type="ECO:0000256" key="6">
    <source>
        <dbReference type="SAM" id="Phobius"/>
    </source>
</evidence>
<evidence type="ECO:0000256" key="4">
    <source>
        <dbReference type="ARBA" id="ARBA00022989"/>
    </source>
</evidence>
<dbReference type="GO" id="GO:0005886">
    <property type="term" value="C:plasma membrane"/>
    <property type="evidence" value="ECO:0007669"/>
    <property type="project" value="UniProtKB-SubCell"/>
</dbReference>